<dbReference type="PANTHER" id="PTHR33991">
    <property type="entry name" value="DNA REPAIR PROTEIN RECO"/>
    <property type="match status" value="1"/>
</dbReference>
<comment type="function">
    <text evidence="7">Involved in DNA repair and RecF pathway recombination.</text>
</comment>
<dbReference type="Proteomes" id="UP000032900">
    <property type="component" value="Unassembled WGS sequence"/>
</dbReference>
<dbReference type="Pfam" id="PF11967">
    <property type="entry name" value="RecO_N"/>
    <property type="match status" value="1"/>
</dbReference>
<evidence type="ECO:0000256" key="4">
    <source>
        <dbReference type="ARBA" id="ARBA00023172"/>
    </source>
</evidence>
<evidence type="ECO:0000256" key="3">
    <source>
        <dbReference type="ARBA" id="ARBA00022763"/>
    </source>
</evidence>
<keyword evidence="4 7" id="KW-0233">DNA recombination</keyword>
<feature type="domain" description="DNA replication/recombination mediator RecO N-terminal" evidence="8">
    <location>
        <begin position="1"/>
        <end position="76"/>
    </location>
</feature>
<dbReference type="Pfam" id="PF02565">
    <property type="entry name" value="RecO_C"/>
    <property type="match status" value="1"/>
</dbReference>
<reference evidence="9 10" key="1">
    <citation type="journal article" date="2015" name="Microbes Environ.">
        <title>Distribution and evolution of nitrogen fixation genes in the phylum bacteroidetes.</title>
        <authorList>
            <person name="Inoue J."/>
            <person name="Oshima K."/>
            <person name="Suda W."/>
            <person name="Sakamoto M."/>
            <person name="Iino T."/>
            <person name="Noda S."/>
            <person name="Hongoh Y."/>
            <person name="Hattori M."/>
            <person name="Ohkuma M."/>
        </authorList>
    </citation>
    <scope>NUCLEOTIDE SEQUENCE [LARGE SCALE GENOMIC DNA]</scope>
    <source>
        <strain evidence="9">JCM 15548</strain>
    </source>
</reference>
<dbReference type="Gene3D" id="2.40.50.140">
    <property type="entry name" value="Nucleic acid-binding proteins"/>
    <property type="match status" value="1"/>
</dbReference>
<dbReference type="OrthoDB" id="9789152at2"/>
<evidence type="ECO:0000256" key="1">
    <source>
        <dbReference type="ARBA" id="ARBA00007452"/>
    </source>
</evidence>
<dbReference type="SUPFAM" id="SSF57863">
    <property type="entry name" value="ArfGap/RecO-like zinc finger"/>
    <property type="match status" value="1"/>
</dbReference>
<dbReference type="InterPro" id="IPR012340">
    <property type="entry name" value="NA-bd_OB-fold"/>
</dbReference>
<name>A0A0E9LV04_9BACT</name>
<dbReference type="RefSeq" id="WP_062123671.1">
    <property type="nucleotide sequence ID" value="NZ_BAZW01000008.1"/>
</dbReference>
<dbReference type="EMBL" id="BAZW01000008">
    <property type="protein sequence ID" value="GAO29402.1"/>
    <property type="molecule type" value="Genomic_DNA"/>
</dbReference>
<evidence type="ECO:0000256" key="5">
    <source>
        <dbReference type="ARBA" id="ARBA00023204"/>
    </source>
</evidence>
<comment type="caution">
    <text evidence="9">The sequence shown here is derived from an EMBL/GenBank/DDBJ whole genome shotgun (WGS) entry which is preliminary data.</text>
</comment>
<dbReference type="STRING" id="1236989.JCM15548_11583"/>
<sequence length="241" mass="27923">MIHKSRGIVLTHTRYGETSAIVHIYTTVFGMQSYMVNGAYGKKKKGNIVLMQPLSLLDLEVYHHENRDIHRIKEFRLGRVLSHIPYSQTRRAQAFLLTEILSRVLRGEGINPPLFHFIEESIGILDSDQAGLENFHIWFLFQLTRFLGFQPHDNYSEEMAWFDLTEGCFVSGEPAHPHYLSSELSLRMHRMAHLERKDLPAIAGNVNERRQLLEALVLFYELHQPGVGKIRSLSVLRDLFQ</sequence>
<protein>
    <recommendedName>
        <fullName evidence="2 7">DNA repair protein RecO</fullName>
    </recommendedName>
    <alternativeName>
        <fullName evidence="6 7">Recombination protein O</fullName>
    </alternativeName>
</protein>
<dbReference type="InterPro" id="IPR042242">
    <property type="entry name" value="RecO_C"/>
</dbReference>
<proteinExistence type="inferred from homology"/>
<gene>
    <name evidence="7" type="primary">recO</name>
    <name evidence="9" type="ORF">JCM15548_11583</name>
</gene>
<comment type="similarity">
    <text evidence="1 7">Belongs to the RecO family.</text>
</comment>
<dbReference type="GO" id="GO:0043590">
    <property type="term" value="C:bacterial nucleoid"/>
    <property type="evidence" value="ECO:0007669"/>
    <property type="project" value="TreeGrafter"/>
</dbReference>
<dbReference type="HAMAP" id="MF_00201">
    <property type="entry name" value="RecO"/>
    <property type="match status" value="1"/>
</dbReference>
<dbReference type="InterPro" id="IPR003717">
    <property type="entry name" value="RecO"/>
</dbReference>
<evidence type="ECO:0000259" key="8">
    <source>
        <dbReference type="Pfam" id="PF11967"/>
    </source>
</evidence>
<organism evidence="9 10">
    <name type="scientific">Geofilum rubicundum JCM 15548</name>
    <dbReference type="NCBI Taxonomy" id="1236989"/>
    <lineage>
        <taxon>Bacteria</taxon>
        <taxon>Pseudomonadati</taxon>
        <taxon>Bacteroidota</taxon>
        <taxon>Bacteroidia</taxon>
        <taxon>Marinilabiliales</taxon>
        <taxon>Marinilabiliaceae</taxon>
        <taxon>Geofilum</taxon>
    </lineage>
</organism>
<dbReference type="AlphaFoldDB" id="A0A0E9LV04"/>
<dbReference type="SUPFAM" id="SSF50249">
    <property type="entry name" value="Nucleic acid-binding proteins"/>
    <property type="match status" value="1"/>
</dbReference>
<dbReference type="InterPro" id="IPR037278">
    <property type="entry name" value="ARFGAP/RecO"/>
</dbReference>
<evidence type="ECO:0000256" key="2">
    <source>
        <dbReference type="ARBA" id="ARBA00021310"/>
    </source>
</evidence>
<evidence type="ECO:0000313" key="10">
    <source>
        <dbReference type="Proteomes" id="UP000032900"/>
    </source>
</evidence>
<evidence type="ECO:0000313" key="9">
    <source>
        <dbReference type="EMBL" id="GAO29402.1"/>
    </source>
</evidence>
<keyword evidence="10" id="KW-1185">Reference proteome</keyword>
<dbReference type="InterPro" id="IPR022572">
    <property type="entry name" value="DNA_rep/recomb_RecO_N"/>
</dbReference>
<dbReference type="GO" id="GO:0006310">
    <property type="term" value="P:DNA recombination"/>
    <property type="evidence" value="ECO:0007669"/>
    <property type="project" value="UniProtKB-UniRule"/>
</dbReference>
<accession>A0A0E9LV04</accession>
<dbReference type="NCBIfam" id="TIGR00613">
    <property type="entry name" value="reco"/>
    <property type="match status" value="1"/>
</dbReference>
<dbReference type="GO" id="GO:0006302">
    <property type="term" value="P:double-strand break repair"/>
    <property type="evidence" value="ECO:0007669"/>
    <property type="project" value="TreeGrafter"/>
</dbReference>
<evidence type="ECO:0000256" key="7">
    <source>
        <dbReference type="HAMAP-Rule" id="MF_00201"/>
    </source>
</evidence>
<evidence type="ECO:0000256" key="6">
    <source>
        <dbReference type="ARBA" id="ARBA00033409"/>
    </source>
</evidence>
<keyword evidence="5 7" id="KW-0234">DNA repair</keyword>
<dbReference type="PANTHER" id="PTHR33991:SF1">
    <property type="entry name" value="DNA REPAIR PROTEIN RECO"/>
    <property type="match status" value="1"/>
</dbReference>
<dbReference type="Gene3D" id="1.20.1440.120">
    <property type="entry name" value="Recombination protein O, C-terminal domain"/>
    <property type="match status" value="1"/>
</dbReference>
<keyword evidence="3 7" id="KW-0227">DNA damage</keyword>